<evidence type="ECO:0000256" key="2">
    <source>
        <dbReference type="ARBA" id="ARBA00009085"/>
    </source>
</evidence>
<dbReference type="InterPro" id="IPR038765">
    <property type="entry name" value="Papain-like_cys_pep_sf"/>
</dbReference>
<evidence type="ECO:0000256" key="5">
    <source>
        <dbReference type="ARBA" id="ARBA00022801"/>
    </source>
</evidence>
<feature type="compositionally biased region" description="Polar residues" evidence="6">
    <location>
        <begin position="103"/>
        <end position="136"/>
    </location>
</feature>
<dbReference type="EC" id="3.4.19.12" evidence="3"/>
<dbReference type="CDD" id="cd02663">
    <property type="entry name" value="Peptidase_C19G"/>
    <property type="match status" value="1"/>
</dbReference>
<dbReference type="PROSITE" id="PS50235">
    <property type="entry name" value="USP_3"/>
    <property type="match status" value="1"/>
</dbReference>
<accession>A0A168QIJ7</accession>
<proteinExistence type="inferred from homology"/>
<dbReference type="GO" id="GO:0004843">
    <property type="term" value="F:cysteine-type deubiquitinase activity"/>
    <property type="evidence" value="ECO:0007669"/>
    <property type="project" value="UniProtKB-EC"/>
</dbReference>
<protein>
    <recommendedName>
        <fullName evidence="3">ubiquitinyl hydrolase 1</fullName>
        <ecNumber evidence="3">3.4.19.12</ecNumber>
    </recommendedName>
</protein>
<evidence type="ECO:0000313" key="8">
    <source>
        <dbReference type="EMBL" id="SAM04790.1"/>
    </source>
</evidence>
<comment type="similarity">
    <text evidence="2">Belongs to the peptidase C19 family.</text>
</comment>
<feature type="region of interest" description="Disordered" evidence="6">
    <location>
        <begin position="70"/>
        <end position="144"/>
    </location>
</feature>
<dbReference type="SUPFAM" id="SSF54001">
    <property type="entry name" value="Cysteine proteinases"/>
    <property type="match status" value="1"/>
</dbReference>
<feature type="compositionally biased region" description="Polar residues" evidence="6">
    <location>
        <begin position="473"/>
        <end position="493"/>
    </location>
</feature>
<dbReference type="STRING" id="4829.A0A168QIJ7"/>
<dbReference type="GO" id="GO:0016579">
    <property type="term" value="P:protein deubiquitination"/>
    <property type="evidence" value="ECO:0007669"/>
    <property type="project" value="InterPro"/>
</dbReference>
<dbReference type="InterPro" id="IPR028889">
    <property type="entry name" value="USP"/>
</dbReference>
<dbReference type="AlphaFoldDB" id="A0A168QIJ7"/>
<dbReference type="Pfam" id="PF00443">
    <property type="entry name" value="UCH"/>
    <property type="match status" value="1"/>
</dbReference>
<keyword evidence="4" id="KW-0645">Protease</keyword>
<feature type="compositionally biased region" description="Polar residues" evidence="6">
    <location>
        <begin position="70"/>
        <end position="89"/>
    </location>
</feature>
<evidence type="ECO:0000256" key="3">
    <source>
        <dbReference type="ARBA" id="ARBA00012759"/>
    </source>
</evidence>
<feature type="region of interest" description="Disordered" evidence="6">
    <location>
        <begin position="473"/>
        <end position="611"/>
    </location>
</feature>
<feature type="compositionally biased region" description="Low complexity" evidence="6">
    <location>
        <begin position="557"/>
        <end position="597"/>
    </location>
</feature>
<name>A0A168QIJ7_ABSGL</name>
<dbReference type="GO" id="GO:0005634">
    <property type="term" value="C:nucleus"/>
    <property type="evidence" value="ECO:0007669"/>
    <property type="project" value="TreeGrafter"/>
</dbReference>
<feature type="domain" description="USP" evidence="7">
    <location>
        <begin position="32"/>
        <end position="460"/>
    </location>
</feature>
<sequence>MSSTSLFKWMGIGTTAKPPHDTTENDEGERYFGLENFGNTCYCNSVLQALYYCKPFRECLTNYPHSVSTLPATSNNNNQQTGSPNQSHSVPPLSPGLPKSHHIATSSPGSPNGMRTNGHSLSSSAYNSPTLSNKSLPRNGLHGMLPERLPGSVNLSPGLEDTLFAALKDLFWEISTHRKKTGVVAPVNFINKVKKENELFRSSMHQDAHEFLNYLLNTIAEDVEKYQKKETDQRSEHSGKGHGSTHSSTNDGTDTETSSSSPQTTWVHQLFEGVFSNETKCLTCETVTSRDESFMDLSIDVEMNSSVTSCLRQFSASETLCHQNKYFCDECSGLQEAERRMKIKKLPNILALHLKRFKYQEQLQKYIKLTYRVVFPFELRLFNTCDDTEDADRLYELWACVIHIGSGPHHGHYVTIIKSNGQWMLFDDDEVTNIQEEDIQKYFSDLPGSGSGYVLFYQAVDLTTSSLNISTPADGLNGNSNNHFPYNQSQQHNGPPHINGNGTHRPMLPNGISSSPAINRSLPSGLDSNAAGNSNFQPATTISTGALPTSPRNLDASFSTSTTSSSSSYSNPMDTSSNNINSNGSIPPTTTPSRTRTWGLGRKIREKREKR</sequence>
<dbReference type="InParanoid" id="A0A168QIJ7"/>
<dbReference type="PANTHER" id="PTHR24006:SF733">
    <property type="entry name" value="RE52890P"/>
    <property type="match status" value="1"/>
</dbReference>
<evidence type="ECO:0000256" key="1">
    <source>
        <dbReference type="ARBA" id="ARBA00000707"/>
    </source>
</evidence>
<keyword evidence="9" id="KW-1185">Reference proteome</keyword>
<gene>
    <name evidence="8" type="primary">ABSGL_10656.1 scaffold 12033</name>
</gene>
<feature type="compositionally biased region" description="Basic residues" evidence="6">
    <location>
        <begin position="602"/>
        <end position="611"/>
    </location>
</feature>
<dbReference type="InterPro" id="IPR001394">
    <property type="entry name" value="Peptidase_C19_UCH"/>
</dbReference>
<dbReference type="EMBL" id="LT554417">
    <property type="protein sequence ID" value="SAM04790.1"/>
    <property type="molecule type" value="Genomic_DNA"/>
</dbReference>
<dbReference type="PROSITE" id="PS00972">
    <property type="entry name" value="USP_1"/>
    <property type="match status" value="1"/>
</dbReference>
<dbReference type="InterPro" id="IPR050164">
    <property type="entry name" value="Peptidase_C19"/>
</dbReference>
<feature type="compositionally biased region" description="Polar residues" evidence="6">
    <location>
        <begin position="511"/>
        <end position="552"/>
    </location>
</feature>
<dbReference type="Gene3D" id="3.90.70.10">
    <property type="entry name" value="Cysteine proteinases"/>
    <property type="match status" value="1"/>
</dbReference>
<organism evidence="8">
    <name type="scientific">Absidia glauca</name>
    <name type="common">Pin mould</name>
    <dbReference type="NCBI Taxonomy" id="4829"/>
    <lineage>
        <taxon>Eukaryota</taxon>
        <taxon>Fungi</taxon>
        <taxon>Fungi incertae sedis</taxon>
        <taxon>Mucoromycota</taxon>
        <taxon>Mucoromycotina</taxon>
        <taxon>Mucoromycetes</taxon>
        <taxon>Mucorales</taxon>
        <taxon>Cunninghamellaceae</taxon>
        <taxon>Absidia</taxon>
    </lineage>
</organism>
<evidence type="ECO:0000313" key="9">
    <source>
        <dbReference type="Proteomes" id="UP000078561"/>
    </source>
</evidence>
<evidence type="ECO:0000256" key="6">
    <source>
        <dbReference type="SAM" id="MobiDB-lite"/>
    </source>
</evidence>
<dbReference type="PANTHER" id="PTHR24006">
    <property type="entry name" value="UBIQUITIN CARBOXYL-TERMINAL HYDROLASE"/>
    <property type="match status" value="1"/>
</dbReference>
<dbReference type="GO" id="GO:0006508">
    <property type="term" value="P:proteolysis"/>
    <property type="evidence" value="ECO:0007669"/>
    <property type="project" value="UniProtKB-KW"/>
</dbReference>
<comment type="catalytic activity">
    <reaction evidence="1">
        <text>Thiol-dependent hydrolysis of ester, thioester, amide, peptide and isopeptide bonds formed by the C-terminal Gly of ubiquitin (a 76-residue protein attached to proteins as an intracellular targeting signal).</text>
        <dbReference type="EC" id="3.4.19.12"/>
    </reaction>
</comment>
<dbReference type="OMA" id="ANFGNTC"/>
<evidence type="ECO:0000259" key="7">
    <source>
        <dbReference type="PROSITE" id="PS50235"/>
    </source>
</evidence>
<dbReference type="Proteomes" id="UP000078561">
    <property type="component" value="Unassembled WGS sequence"/>
</dbReference>
<feature type="compositionally biased region" description="Basic and acidic residues" evidence="6">
    <location>
        <begin position="227"/>
        <end position="239"/>
    </location>
</feature>
<feature type="region of interest" description="Disordered" evidence="6">
    <location>
        <begin position="227"/>
        <end position="263"/>
    </location>
</feature>
<dbReference type="OrthoDB" id="27652at2759"/>
<feature type="compositionally biased region" description="Polar residues" evidence="6">
    <location>
        <begin position="249"/>
        <end position="263"/>
    </location>
</feature>
<reference evidence="8" key="1">
    <citation type="submission" date="2016-04" db="EMBL/GenBank/DDBJ databases">
        <authorList>
            <person name="Evans L.H."/>
            <person name="Alamgir A."/>
            <person name="Owens N."/>
            <person name="Weber N.D."/>
            <person name="Virtaneva K."/>
            <person name="Barbian K."/>
            <person name="Babar A."/>
            <person name="Rosenke K."/>
        </authorList>
    </citation>
    <scope>NUCLEOTIDE SEQUENCE [LARGE SCALE GENOMIC DNA]</scope>
    <source>
        <strain evidence="8">CBS 101.48</strain>
    </source>
</reference>
<dbReference type="FunCoup" id="A0A168QIJ7">
    <property type="interactions" value="435"/>
</dbReference>
<dbReference type="GO" id="GO:0005829">
    <property type="term" value="C:cytosol"/>
    <property type="evidence" value="ECO:0007669"/>
    <property type="project" value="TreeGrafter"/>
</dbReference>
<dbReference type="InterPro" id="IPR018200">
    <property type="entry name" value="USP_CS"/>
</dbReference>
<evidence type="ECO:0000256" key="4">
    <source>
        <dbReference type="ARBA" id="ARBA00022670"/>
    </source>
</evidence>
<keyword evidence="5" id="KW-0378">Hydrolase</keyword>